<accession>K2J8G1</accession>
<dbReference type="EMBL" id="AMRK01000005">
    <property type="protein sequence ID" value="EKE71107.1"/>
    <property type="molecule type" value="Genomic_DNA"/>
</dbReference>
<dbReference type="InterPro" id="IPR021810">
    <property type="entry name" value="T1RH-like_C"/>
</dbReference>
<dbReference type="AlphaFoldDB" id="K2J8G1"/>
<proteinExistence type="predicted"/>
<keyword evidence="3" id="KW-1185">Reference proteome</keyword>
<organism evidence="2 3">
    <name type="scientific">Celeribacter baekdonensis B30</name>
    <dbReference type="NCBI Taxonomy" id="1208323"/>
    <lineage>
        <taxon>Bacteria</taxon>
        <taxon>Pseudomonadati</taxon>
        <taxon>Pseudomonadota</taxon>
        <taxon>Alphaproteobacteria</taxon>
        <taxon>Rhodobacterales</taxon>
        <taxon>Roseobacteraceae</taxon>
        <taxon>Celeribacter</taxon>
    </lineage>
</organism>
<evidence type="ECO:0000259" key="1">
    <source>
        <dbReference type="Pfam" id="PF11867"/>
    </source>
</evidence>
<evidence type="ECO:0000313" key="2">
    <source>
        <dbReference type="EMBL" id="EKE71107.1"/>
    </source>
</evidence>
<dbReference type="Proteomes" id="UP000006762">
    <property type="component" value="Unassembled WGS sequence"/>
</dbReference>
<name>K2J8G1_9RHOB</name>
<reference evidence="2 3" key="1">
    <citation type="submission" date="2012-09" db="EMBL/GenBank/DDBJ databases">
        <title>Celeribacter baekdonensis B30 Genome Sequencing.</title>
        <authorList>
            <person name="Wang W."/>
        </authorList>
    </citation>
    <scope>NUCLEOTIDE SEQUENCE [LARGE SCALE GENOMIC DNA]</scope>
    <source>
        <strain evidence="2 3">B30</strain>
    </source>
</reference>
<comment type="caution">
    <text evidence="2">The sequence shown here is derived from an EMBL/GenBank/DDBJ whole genome shotgun (WGS) entry which is preliminary data.</text>
</comment>
<feature type="domain" description="Type I restriction enzyme HindI endonuclease subunit-like C-terminal" evidence="1">
    <location>
        <begin position="36"/>
        <end position="69"/>
    </location>
</feature>
<evidence type="ECO:0000313" key="3">
    <source>
        <dbReference type="Proteomes" id="UP000006762"/>
    </source>
</evidence>
<sequence>MCQIGSGEPRFPARFELRSRHFRLRPQTSSGLDDPVSIRRILKKHGFPPDLQAESVKKVLQQAEVLAKEFA</sequence>
<gene>
    <name evidence="2" type="ORF">B30_10100</name>
</gene>
<protein>
    <recommendedName>
        <fullName evidence="1">Type I restriction enzyme HindI endonuclease subunit-like C-terminal domain-containing protein</fullName>
    </recommendedName>
</protein>
<dbReference type="Pfam" id="PF11867">
    <property type="entry name" value="T1RH-like_C"/>
    <property type="match status" value="1"/>
</dbReference>